<dbReference type="GO" id="GO:0005829">
    <property type="term" value="C:cytosol"/>
    <property type="evidence" value="ECO:0007669"/>
    <property type="project" value="TreeGrafter"/>
</dbReference>
<protein>
    <recommendedName>
        <fullName evidence="8">Acetolactate synthase small subunit</fullName>
        <shortName evidence="8">AHAS</shortName>
        <shortName evidence="8">ALS</shortName>
        <ecNumber evidence="8">2.2.1.6</ecNumber>
    </recommendedName>
    <alternativeName>
        <fullName evidence="8">Acetohydroxy-acid synthase small subunit</fullName>
    </alternativeName>
</protein>
<dbReference type="SUPFAM" id="SSF55021">
    <property type="entry name" value="ACT-like"/>
    <property type="match status" value="2"/>
</dbReference>
<evidence type="ECO:0000256" key="7">
    <source>
        <dbReference type="ARBA" id="ARBA00048670"/>
    </source>
</evidence>
<name>A0A7W7Y3K5_9BACT</name>
<dbReference type="InterPro" id="IPR004789">
    <property type="entry name" value="Acetalactate_synth_ssu"/>
</dbReference>
<sequence length="163" mass="18187">MQHTISIIVENKFGVLSRITGLFSGRGYNIESLCVAPLDDNRYSRVTLVTSGNDKVVEQITKQLHKLINTLKVTDLTCEEHIERELLLVKISCPNTTIRSEILQVMDIFRGKTVDVAVKSITVEVTGAAEKIDAFIDMIRPFGIKEMARTGKVAMLRGQKPLT</sequence>
<dbReference type="CDD" id="cd04878">
    <property type="entry name" value="ACT_AHAS"/>
    <property type="match status" value="1"/>
</dbReference>
<comment type="catalytic activity">
    <reaction evidence="7 8">
        <text>2 pyruvate + H(+) = (2S)-2-acetolactate + CO2</text>
        <dbReference type="Rhea" id="RHEA:25249"/>
        <dbReference type="ChEBI" id="CHEBI:15361"/>
        <dbReference type="ChEBI" id="CHEBI:15378"/>
        <dbReference type="ChEBI" id="CHEBI:16526"/>
        <dbReference type="ChEBI" id="CHEBI:58476"/>
        <dbReference type="EC" id="2.2.1.6"/>
    </reaction>
</comment>
<evidence type="ECO:0000313" key="11">
    <source>
        <dbReference type="Proteomes" id="UP000528322"/>
    </source>
</evidence>
<dbReference type="FunFam" id="3.30.70.260:FF:000001">
    <property type="entry name" value="Acetolactate synthase, small subunit"/>
    <property type="match status" value="1"/>
</dbReference>
<dbReference type="GO" id="GO:1990610">
    <property type="term" value="F:acetolactate synthase regulator activity"/>
    <property type="evidence" value="ECO:0007669"/>
    <property type="project" value="UniProtKB-UniRule"/>
</dbReference>
<dbReference type="NCBIfam" id="TIGR00119">
    <property type="entry name" value="acolac_sm"/>
    <property type="match status" value="1"/>
</dbReference>
<evidence type="ECO:0000313" key="10">
    <source>
        <dbReference type="EMBL" id="MBB5021412.1"/>
    </source>
</evidence>
<dbReference type="Gene3D" id="3.30.70.1150">
    <property type="entry name" value="ACT-like. Chain A, domain 2"/>
    <property type="match status" value="1"/>
</dbReference>
<dbReference type="InterPro" id="IPR027271">
    <property type="entry name" value="Acetolactate_synth/TF_NikR_C"/>
</dbReference>
<keyword evidence="8 10" id="KW-0808">Transferase</keyword>
<dbReference type="InterPro" id="IPR045865">
    <property type="entry name" value="ACT-like_dom_sf"/>
</dbReference>
<comment type="pathway">
    <text evidence="2 8">Amino-acid biosynthesis; L-valine biosynthesis; L-valine from pyruvate: step 1/4.</text>
</comment>
<dbReference type="PANTHER" id="PTHR30239">
    <property type="entry name" value="ACETOLACTATE SYNTHASE SMALL SUBUNIT"/>
    <property type="match status" value="1"/>
</dbReference>
<dbReference type="Gene3D" id="3.30.70.260">
    <property type="match status" value="1"/>
</dbReference>
<dbReference type="PROSITE" id="PS51671">
    <property type="entry name" value="ACT"/>
    <property type="match status" value="1"/>
</dbReference>
<evidence type="ECO:0000256" key="1">
    <source>
        <dbReference type="ARBA" id="ARBA00004974"/>
    </source>
</evidence>
<dbReference type="AlphaFoldDB" id="A0A7W7Y3K5"/>
<comment type="pathway">
    <text evidence="1 8">Amino-acid biosynthesis; L-isoleucine biosynthesis; L-isoleucine from 2-oxobutanoate: step 1/4.</text>
</comment>
<evidence type="ECO:0000256" key="3">
    <source>
        <dbReference type="ARBA" id="ARBA00006341"/>
    </source>
</evidence>
<dbReference type="InterPro" id="IPR054480">
    <property type="entry name" value="AHAS_small-like_ACT"/>
</dbReference>
<dbReference type="EMBL" id="JACHID010000003">
    <property type="protein sequence ID" value="MBB5021412.1"/>
    <property type="molecule type" value="Genomic_DNA"/>
</dbReference>
<evidence type="ECO:0000256" key="2">
    <source>
        <dbReference type="ARBA" id="ARBA00005025"/>
    </source>
</evidence>
<feature type="domain" description="ACT" evidence="9">
    <location>
        <begin position="4"/>
        <end position="78"/>
    </location>
</feature>
<dbReference type="InterPro" id="IPR019455">
    <property type="entry name" value="Acetolactate_synth_ssu_C"/>
</dbReference>
<dbReference type="Pfam" id="PF22629">
    <property type="entry name" value="ACT_AHAS_ss"/>
    <property type="match status" value="1"/>
</dbReference>
<dbReference type="UniPathway" id="UPA00047">
    <property type="reaction ID" value="UER00055"/>
</dbReference>
<evidence type="ECO:0000256" key="5">
    <source>
        <dbReference type="ARBA" id="ARBA00022605"/>
    </source>
</evidence>
<dbReference type="Pfam" id="PF10369">
    <property type="entry name" value="ALS_ss_C"/>
    <property type="match status" value="1"/>
</dbReference>
<gene>
    <name evidence="10" type="ORF">HNR37_000721</name>
</gene>
<evidence type="ECO:0000256" key="8">
    <source>
        <dbReference type="RuleBase" id="RU368092"/>
    </source>
</evidence>
<dbReference type="EC" id="2.2.1.6" evidence="8"/>
<dbReference type="FunFam" id="3.30.70.1150:FF:000001">
    <property type="entry name" value="Acetolactate synthase small subunit"/>
    <property type="match status" value="1"/>
</dbReference>
<comment type="similarity">
    <text evidence="3 8">Belongs to the acetolactate synthase small subunit family.</text>
</comment>
<dbReference type="Proteomes" id="UP000528322">
    <property type="component" value="Unassembled WGS sequence"/>
</dbReference>
<evidence type="ECO:0000256" key="4">
    <source>
        <dbReference type="ARBA" id="ARBA00011744"/>
    </source>
</evidence>
<dbReference type="GO" id="GO:0009097">
    <property type="term" value="P:isoleucine biosynthetic process"/>
    <property type="evidence" value="ECO:0007669"/>
    <property type="project" value="UniProtKB-UniRule"/>
</dbReference>
<keyword evidence="6 8" id="KW-0100">Branched-chain amino acid biosynthesis</keyword>
<keyword evidence="5 8" id="KW-0028">Amino-acid biosynthesis</keyword>
<evidence type="ECO:0000259" key="9">
    <source>
        <dbReference type="PROSITE" id="PS51671"/>
    </source>
</evidence>
<dbReference type="PANTHER" id="PTHR30239:SF0">
    <property type="entry name" value="ACETOLACTATE SYNTHASE SMALL SUBUNIT 1, CHLOROPLASTIC"/>
    <property type="match status" value="1"/>
</dbReference>
<dbReference type="UniPathway" id="UPA00049">
    <property type="reaction ID" value="UER00059"/>
</dbReference>
<accession>A0A7W7Y3K5</accession>
<comment type="subunit">
    <text evidence="4 8">Dimer of large and small chains.</text>
</comment>
<evidence type="ECO:0000256" key="6">
    <source>
        <dbReference type="ARBA" id="ARBA00023304"/>
    </source>
</evidence>
<dbReference type="RefSeq" id="WP_183730053.1">
    <property type="nucleotide sequence ID" value="NZ_JACHID010000003.1"/>
</dbReference>
<reference evidence="10 11" key="1">
    <citation type="submission" date="2020-08" db="EMBL/GenBank/DDBJ databases">
        <title>Genomic Encyclopedia of Type Strains, Phase IV (KMG-IV): sequencing the most valuable type-strain genomes for metagenomic binning, comparative biology and taxonomic classification.</title>
        <authorList>
            <person name="Goeker M."/>
        </authorList>
    </citation>
    <scope>NUCLEOTIDE SEQUENCE [LARGE SCALE GENOMIC DNA]</scope>
    <source>
        <strain evidence="10 11">DSM 22071</strain>
    </source>
</reference>
<comment type="caution">
    <text evidence="10">The sequence shown here is derived from an EMBL/GenBank/DDBJ whole genome shotgun (WGS) entry which is preliminary data.</text>
</comment>
<dbReference type="InterPro" id="IPR002912">
    <property type="entry name" value="ACT_dom"/>
</dbReference>
<keyword evidence="11" id="KW-1185">Reference proteome</keyword>
<dbReference type="GO" id="GO:0003984">
    <property type="term" value="F:acetolactate synthase activity"/>
    <property type="evidence" value="ECO:0007669"/>
    <property type="project" value="UniProtKB-UniRule"/>
</dbReference>
<dbReference type="GO" id="GO:0009099">
    <property type="term" value="P:L-valine biosynthetic process"/>
    <property type="evidence" value="ECO:0007669"/>
    <property type="project" value="UniProtKB-UniRule"/>
</dbReference>
<comment type="function">
    <text evidence="8">Catalyzes the conversion of 2 pyruvate molecules into acetolactate in the first common step of the biosynthetic pathway of the branched-amino acids such as leucine, isoleucine, and valine.</text>
</comment>
<dbReference type="InterPro" id="IPR039557">
    <property type="entry name" value="AHAS_ACT"/>
</dbReference>
<dbReference type="NCBIfam" id="NF008864">
    <property type="entry name" value="PRK11895.1"/>
    <property type="match status" value="1"/>
</dbReference>
<organism evidence="10 11">
    <name type="scientific">Desulfurispira natronophila</name>
    <dbReference type="NCBI Taxonomy" id="682562"/>
    <lineage>
        <taxon>Bacteria</taxon>
        <taxon>Pseudomonadati</taxon>
        <taxon>Chrysiogenota</taxon>
        <taxon>Chrysiogenia</taxon>
        <taxon>Chrysiogenales</taxon>
        <taxon>Chrysiogenaceae</taxon>
        <taxon>Desulfurispira</taxon>
    </lineage>
</organism>
<proteinExistence type="inferred from homology"/>